<evidence type="ECO:0000313" key="3">
    <source>
        <dbReference type="Proteomes" id="UP000278164"/>
    </source>
</evidence>
<sequence length="298" mass="34773">MMGGLYTCIRRGIIVLLLGKGSREPQDSGKRWFSRFFYLLTAYRRGHGRKKYLEMKTLFLLLFLVLGFSSIAQVNRYSSPAEATNDNTYASPNYDALLQLGAMAKQRKMEIRGLIQKAIKVYNSYPHYPQKMREGWHQTVCLCPEDDILMETKTYVNFNNEVTKIDLETQIISDIKEKIVNGKSQVGDVTVYFLEDIWQYNKNYEIGQRTKVETQKQNTYMNNRYGVGDFVKIKSDYFSMLELMVLRSQPNPNSTIVYKLQKSDLTEGIQILEEGEFFMKVQLRNHKGYITRGFLEIK</sequence>
<accession>A0A3L7ZPN0</accession>
<keyword evidence="1" id="KW-0812">Transmembrane</keyword>
<comment type="caution">
    <text evidence="2">The sequence shown here is derived from an EMBL/GenBank/DDBJ whole genome shotgun (WGS) entry which is preliminary data.</text>
</comment>
<name>A0A3L7ZPN0_PARDI</name>
<keyword evidence="1" id="KW-0472">Membrane</keyword>
<dbReference type="EMBL" id="RAYI01000013">
    <property type="protein sequence ID" value="RLT73776.1"/>
    <property type="molecule type" value="Genomic_DNA"/>
</dbReference>
<dbReference type="Proteomes" id="UP000278164">
    <property type="component" value="Unassembled WGS sequence"/>
</dbReference>
<gene>
    <name evidence="2" type="ORF">D7V78_08035</name>
</gene>
<evidence type="ECO:0000313" key="2">
    <source>
        <dbReference type="EMBL" id="RLT73776.1"/>
    </source>
</evidence>
<protein>
    <submittedName>
        <fullName evidence="2">SH3 domain-containing protein</fullName>
    </submittedName>
</protein>
<feature type="transmembrane region" description="Helical" evidence="1">
    <location>
        <begin position="53"/>
        <end position="72"/>
    </location>
</feature>
<reference evidence="2 3" key="1">
    <citation type="submission" date="2018-09" db="EMBL/GenBank/DDBJ databases">
        <title>Murine metabolic-syndrome-specific gut microbial biobank.</title>
        <authorList>
            <person name="Liu C."/>
        </authorList>
    </citation>
    <scope>NUCLEOTIDE SEQUENCE [LARGE SCALE GENOMIC DNA]</scope>
    <source>
        <strain evidence="2 3">8-P5</strain>
    </source>
</reference>
<proteinExistence type="predicted"/>
<dbReference type="AlphaFoldDB" id="A0A3L7ZPN0"/>
<organism evidence="2 3">
    <name type="scientific">Parabacteroides distasonis</name>
    <dbReference type="NCBI Taxonomy" id="823"/>
    <lineage>
        <taxon>Bacteria</taxon>
        <taxon>Pseudomonadati</taxon>
        <taxon>Bacteroidota</taxon>
        <taxon>Bacteroidia</taxon>
        <taxon>Bacteroidales</taxon>
        <taxon>Tannerellaceae</taxon>
        <taxon>Parabacteroides</taxon>
    </lineage>
</organism>
<evidence type="ECO:0000256" key="1">
    <source>
        <dbReference type="SAM" id="Phobius"/>
    </source>
</evidence>
<keyword evidence="1" id="KW-1133">Transmembrane helix</keyword>